<reference evidence="3" key="1">
    <citation type="submission" date="2007-07" db="EMBL/GenBank/DDBJ databases">
        <title>PCAP assembly of the Caenorhabditis remanei genome.</title>
        <authorList>
            <consortium name="The Caenorhabditis remanei Sequencing Consortium"/>
            <person name="Wilson R.K."/>
        </authorList>
    </citation>
    <scope>NUCLEOTIDE SEQUENCE [LARGE SCALE GENOMIC DNA]</scope>
    <source>
        <strain evidence="3">PB4641</strain>
    </source>
</reference>
<dbReference type="EMBL" id="DS268409">
    <property type="protein sequence ID" value="EFO95431.1"/>
    <property type="molecule type" value="Genomic_DNA"/>
</dbReference>
<dbReference type="KEGG" id="crq:GCK72_020302"/>
<dbReference type="eggNOG" id="ENOG502TGT2">
    <property type="taxonomic scope" value="Eukaryota"/>
</dbReference>
<dbReference type="OrthoDB" id="5819902at2759"/>
<dbReference type="AlphaFoldDB" id="E3LIC4"/>
<dbReference type="PANTHER" id="PTHR31897">
    <property type="entry name" value="PROTEIN CBG17011-RELATED"/>
    <property type="match status" value="1"/>
</dbReference>
<feature type="domain" description="T20D4.11-like" evidence="2">
    <location>
        <begin position="111"/>
        <end position="261"/>
    </location>
</feature>
<dbReference type="PANTHER" id="PTHR31897:SF4">
    <property type="entry name" value="DUF19 DOMAIN-CONTAINING PROTEIN"/>
    <property type="match status" value="1"/>
</dbReference>
<dbReference type="GeneID" id="9820267"/>
<keyword evidence="1" id="KW-0732">Signal</keyword>
<dbReference type="RefSeq" id="XP_003116535.2">
    <property type="nucleotide sequence ID" value="XM_003116487.2"/>
</dbReference>
<dbReference type="CTD" id="9820267"/>
<evidence type="ECO:0000313" key="4">
    <source>
        <dbReference type="Proteomes" id="UP000008281"/>
    </source>
</evidence>
<gene>
    <name evidence="3" type="ORF">CRE_08933</name>
</gene>
<evidence type="ECO:0000259" key="2">
    <source>
        <dbReference type="Pfam" id="PF01579"/>
    </source>
</evidence>
<dbReference type="InterPro" id="IPR002542">
    <property type="entry name" value="T20D4.11-like_dom"/>
</dbReference>
<dbReference type="OMA" id="YCGRDVV"/>
<dbReference type="Pfam" id="PF01579">
    <property type="entry name" value="DUF19"/>
    <property type="match status" value="2"/>
</dbReference>
<protein>
    <recommendedName>
        <fullName evidence="2">T20D4.11-like domain-containing protein</fullName>
    </recommendedName>
</protein>
<name>E3LIC4_CAERE</name>
<dbReference type="FunCoup" id="E3LIC4">
    <property type="interactions" value="10"/>
</dbReference>
<keyword evidence="4" id="KW-1185">Reference proteome</keyword>
<sequence length="267" mass="31768">MKLVLFFLIFCSFPPINCDGMPFYLEMLNHKTKNCFLKFFEAVVLKEFECSSRFEFLTKDNVKKRESFIAGKECFLKIVKQKCHPDRHNTFAYYYEELVDTLTFIPAHSGCSETYYRLNAQRCYAQKNVMEQEIENQLLRLPRFKNVTEVMVKCKEIQDCMEGLCFTEDEQYEIEFSLAVPELTVSHFTVCIQTIDKELPDFSKYHCLKNRSFFRKTPEFLCERYQISKRECLRAVTKDYCGRDVVKPVEKFLDEFIDLKCKDLSES</sequence>
<feature type="chain" id="PRO_5003173833" description="T20D4.11-like domain-containing protein" evidence="1">
    <location>
        <begin position="19"/>
        <end position="267"/>
    </location>
</feature>
<evidence type="ECO:0000256" key="1">
    <source>
        <dbReference type="SAM" id="SignalP"/>
    </source>
</evidence>
<proteinExistence type="predicted"/>
<evidence type="ECO:0000313" key="3">
    <source>
        <dbReference type="EMBL" id="EFO95431.1"/>
    </source>
</evidence>
<feature type="signal peptide" evidence="1">
    <location>
        <begin position="1"/>
        <end position="18"/>
    </location>
</feature>
<dbReference type="InParanoid" id="E3LIC4"/>
<accession>E3LIC4</accession>
<feature type="domain" description="T20D4.11-like" evidence="2">
    <location>
        <begin position="25"/>
        <end position="103"/>
    </location>
</feature>
<organism evidence="4">
    <name type="scientific">Caenorhabditis remanei</name>
    <name type="common">Caenorhabditis vulgaris</name>
    <dbReference type="NCBI Taxonomy" id="31234"/>
    <lineage>
        <taxon>Eukaryota</taxon>
        <taxon>Metazoa</taxon>
        <taxon>Ecdysozoa</taxon>
        <taxon>Nematoda</taxon>
        <taxon>Chromadorea</taxon>
        <taxon>Rhabditida</taxon>
        <taxon>Rhabditina</taxon>
        <taxon>Rhabditomorpha</taxon>
        <taxon>Rhabditoidea</taxon>
        <taxon>Rhabditidae</taxon>
        <taxon>Peloderinae</taxon>
        <taxon>Caenorhabditis</taxon>
    </lineage>
</organism>
<dbReference type="HOGENOM" id="CLU_058511_1_0_1"/>
<dbReference type="Proteomes" id="UP000008281">
    <property type="component" value="Unassembled WGS sequence"/>
</dbReference>